<keyword evidence="1" id="KW-1133">Transmembrane helix</keyword>
<feature type="transmembrane region" description="Helical" evidence="1">
    <location>
        <begin position="25"/>
        <end position="46"/>
    </location>
</feature>
<dbReference type="EMBL" id="JBEZFP010000001">
    <property type="protein sequence ID" value="MEU8131977.1"/>
    <property type="molecule type" value="Genomic_DNA"/>
</dbReference>
<keyword evidence="3" id="KW-1185">Reference proteome</keyword>
<reference evidence="2 3" key="1">
    <citation type="submission" date="2024-06" db="EMBL/GenBank/DDBJ databases">
        <title>The Natural Products Discovery Center: Release of the First 8490 Sequenced Strains for Exploring Actinobacteria Biosynthetic Diversity.</title>
        <authorList>
            <person name="Kalkreuter E."/>
            <person name="Kautsar S.A."/>
            <person name="Yang D."/>
            <person name="Bader C.D."/>
            <person name="Teijaro C.N."/>
            <person name="Fluegel L."/>
            <person name="Davis C.M."/>
            <person name="Simpson J.R."/>
            <person name="Lauterbach L."/>
            <person name="Steele A.D."/>
            <person name="Gui C."/>
            <person name="Meng S."/>
            <person name="Li G."/>
            <person name="Viehrig K."/>
            <person name="Ye F."/>
            <person name="Su P."/>
            <person name="Kiefer A.F."/>
            <person name="Nichols A."/>
            <person name="Cepeda A.J."/>
            <person name="Yan W."/>
            <person name="Fan B."/>
            <person name="Jiang Y."/>
            <person name="Adhikari A."/>
            <person name="Zheng C.-J."/>
            <person name="Schuster L."/>
            <person name="Cowan T.M."/>
            <person name="Smanski M.J."/>
            <person name="Chevrette M.G."/>
            <person name="De Carvalho L.P.S."/>
            <person name="Shen B."/>
        </authorList>
    </citation>
    <scope>NUCLEOTIDE SEQUENCE [LARGE SCALE GENOMIC DNA]</scope>
    <source>
        <strain evidence="2 3">NPDC048946</strain>
    </source>
</reference>
<dbReference type="RefSeq" id="WP_358347047.1">
    <property type="nucleotide sequence ID" value="NZ_JBEZFP010000001.1"/>
</dbReference>
<organism evidence="2 3">
    <name type="scientific">Streptodolium elevatio</name>
    <dbReference type="NCBI Taxonomy" id="3157996"/>
    <lineage>
        <taxon>Bacteria</taxon>
        <taxon>Bacillati</taxon>
        <taxon>Actinomycetota</taxon>
        <taxon>Actinomycetes</taxon>
        <taxon>Kitasatosporales</taxon>
        <taxon>Streptomycetaceae</taxon>
        <taxon>Streptodolium</taxon>
    </lineage>
</organism>
<keyword evidence="1" id="KW-0472">Membrane</keyword>
<comment type="caution">
    <text evidence="2">The sequence shown here is derived from an EMBL/GenBank/DDBJ whole genome shotgun (WGS) entry which is preliminary data.</text>
</comment>
<evidence type="ECO:0000313" key="2">
    <source>
        <dbReference type="EMBL" id="MEU8131977.1"/>
    </source>
</evidence>
<accession>A0ABV3D9R1</accession>
<name>A0ABV3D9R1_9ACTN</name>
<dbReference type="Proteomes" id="UP001551482">
    <property type="component" value="Unassembled WGS sequence"/>
</dbReference>
<gene>
    <name evidence="2" type="ORF">AB0C36_00550</name>
</gene>
<evidence type="ECO:0000256" key="1">
    <source>
        <dbReference type="SAM" id="Phobius"/>
    </source>
</evidence>
<sequence>MTTSSAGAAGGAGVADRTGGPGAAALLRGFLSGGLVGAALACFVVGPVTDRMNLLGAGAGLIAANILLLAIPKAVRRRSAPARPGPRRALARIESRRALSSESGDIPVEFVLTVAPDDASAYRAKFTQSINLVDIPDYKPAGIVVVEYRPDQLWKVQIVTEPDAAWARRAREEVVDSAPASTLATMPTEGCGFCLLMLVGLLLGAAAVVFAFRGDLFDDDGTSGSPNVTSTTTSTTSSTVRITGDVMLMPGQMRGAAEQLIALMGTDKATELSIDEDFMSVAAPKPADPGLVDSFRFRDGKVEATGPHGTRRPDEPLIDLRALPYDRMLFLVVEAKAALGLTPETWHMSFHRAPDTGELEIIVTVGDSYGGASLRADAEGNVVERSPRR</sequence>
<feature type="transmembrane region" description="Helical" evidence="1">
    <location>
        <begin position="52"/>
        <end position="71"/>
    </location>
</feature>
<keyword evidence="1" id="KW-0812">Transmembrane</keyword>
<evidence type="ECO:0000313" key="3">
    <source>
        <dbReference type="Proteomes" id="UP001551482"/>
    </source>
</evidence>
<feature type="transmembrane region" description="Helical" evidence="1">
    <location>
        <begin position="193"/>
        <end position="212"/>
    </location>
</feature>
<proteinExistence type="predicted"/>
<protein>
    <submittedName>
        <fullName evidence="2">Uncharacterized protein</fullName>
    </submittedName>
</protein>